<dbReference type="Gramene" id="PRQ34868">
    <property type="protein sequence ID" value="PRQ34868"/>
    <property type="gene ID" value="RchiOBHm_Chr5g0073801"/>
</dbReference>
<reference evidence="1 2" key="1">
    <citation type="journal article" date="2018" name="Nat. Genet.">
        <title>The Rosa genome provides new insights in the design of modern roses.</title>
        <authorList>
            <person name="Bendahmane M."/>
        </authorList>
    </citation>
    <scope>NUCLEOTIDE SEQUENCE [LARGE SCALE GENOMIC DNA]</scope>
    <source>
        <strain evidence="2">cv. Old Blush</strain>
    </source>
</reference>
<name>A0A2P6QL09_ROSCH</name>
<protein>
    <submittedName>
        <fullName evidence="1">Uncharacterized protein</fullName>
    </submittedName>
</protein>
<sequence>MDAKRLDRILRFEPAKRCCGGLICSPSWQWRPYPEWWWEQHRKRGDAIPSYSKFLRFDSEKVGSWHGGTLAERLK</sequence>
<dbReference type="EMBL" id="PDCK01000043">
    <property type="protein sequence ID" value="PRQ34868.1"/>
    <property type="molecule type" value="Genomic_DNA"/>
</dbReference>
<proteinExistence type="predicted"/>
<accession>A0A2P6QL09</accession>
<evidence type="ECO:0000313" key="2">
    <source>
        <dbReference type="Proteomes" id="UP000238479"/>
    </source>
</evidence>
<dbReference type="Proteomes" id="UP000238479">
    <property type="component" value="Chromosome 5"/>
</dbReference>
<keyword evidence="2" id="KW-1185">Reference proteome</keyword>
<gene>
    <name evidence="1" type="ORF">RchiOBHm_Chr5g0073801</name>
</gene>
<comment type="caution">
    <text evidence="1">The sequence shown here is derived from an EMBL/GenBank/DDBJ whole genome shotgun (WGS) entry which is preliminary data.</text>
</comment>
<dbReference type="AlphaFoldDB" id="A0A2P6QL09"/>
<organism evidence="1 2">
    <name type="scientific">Rosa chinensis</name>
    <name type="common">China rose</name>
    <dbReference type="NCBI Taxonomy" id="74649"/>
    <lineage>
        <taxon>Eukaryota</taxon>
        <taxon>Viridiplantae</taxon>
        <taxon>Streptophyta</taxon>
        <taxon>Embryophyta</taxon>
        <taxon>Tracheophyta</taxon>
        <taxon>Spermatophyta</taxon>
        <taxon>Magnoliopsida</taxon>
        <taxon>eudicotyledons</taxon>
        <taxon>Gunneridae</taxon>
        <taxon>Pentapetalae</taxon>
        <taxon>rosids</taxon>
        <taxon>fabids</taxon>
        <taxon>Rosales</taxon>
        <taxon>Rosaceae</taxon>
        <taxon>Rosoideae</taxon>
        <taxon>Rosoideae incertae sedis</taxon>
        <taxon>Rosa</taxon>
    </lineage>
</organism>
<evidence type="ECO:0000313" key="1">
    <source>
        <dbReference type="EMBL" id="PRQ34868.1"/>
    </source>
</evidence>